<evidence type="ECO:0000313" key="2">
    <source>
        <dbReference type="EMBL" id="MCB7386112.1"/>
    </source>
</evidence>
<keyword evidence="1" id="KW-0812">Transmembrane</keyword>
<keyword evidence="1" id="KW-1133">Transmembrane helix</keyword>
<gene>
    <name evidence="2" type="ORF">LIZ65_02325</name>
</gene>
<evidence type="ECO:0000313" key="3">
    <source>
        <dbReference type="Proteomes" id="UP001299546"/>
    </source>
</evidence>
<keyword evidence="3" id="KW-1185">Reference proteome</keyword>
<proteinExistence type="predicted"/>
<organism evidence="2 3">
    <name type="scientific">Bariatricus massiliensis</name>
    <dbReference type="NCBI Taxonomy" id="1745713"/>
    <lineage>
        <taxon>Bacteria</taxon>
        <taxon>Bacillati</taxon>
        <taxon>Bacillota</taxon>
        <taxon>Clostridia</taxon>
        <taxon>Lachnospirales</taxon>
        <taxon>Lachnospiraceae</taxon>
        <taxon>Bariatricus</taxon>
    </lineage>
</organism>
<evidence type="ECO:0000256" key="1">
    <source>
        <dbReference type="SAM" id="Phobius"/>
    </source>
</evidence>
<accession>A0ABS8DCI4</accession>
<dbReference type="RefSeq" id="WP_199882789.1">
    <property type="nucleotide sequence ID" value="NZ_JAJCIQ010000001.1"/>
</dbReference>
<keyword evidence="1" id="KW-0472">Membrane</keyword>
<feature type="transmembrane region" description="Helical" evidence="1">
    <location>
        <begin position="44"/>
        <end position="63"/>
    </location>
</feature>
<dbReference type="EMBL" id="JAJCIS010000001">
    <property type="protein sequence ID" value="MCB7386112.1"/>
    <property type="molecule type" value="Genomic_DNA"/>
</dbReference>
<comment type="caution">
    <text evidence="2">The sequence shown here is derived from an EMBL/GenBank/DDBJ whole genome shotgun (WGS) entry which is preliminary data.</text>
</comment>
<protein>
    <submittedName>
        <fullName evidence="2">Uncharacterized protein</fullName>
    </submittedName>
</protein>
<dbReference type="Proteomes" id="UP001299546">
    <property type="component" value="Unassembled WGS sequence"/>
</dbReference>
<sequence length="190" mass="21115">MKIHKGEAGYIRVQKKKLAIQTVLSFALVAALVITGYLLNHTKLNLLTLVAILGCLPACRTLVNLIMMLGHRSINEATEIEISGCTDQLTPAYDLIITSERKAMPIDAVVISRNTVCGYTKNAKVDTAYAARHIKSILRQNKFDKVTVKIFHDYVAFLSRAEGMNNIAAVEKSDKKTEEEIREIILDISL</sequence>
<reference evidence="2 3" key="1">
    <citation type="submission" date="2021-10" db="EMBL/GenBank/DDBJ databases">
        <title>Collection of gut derived symbiotic bacterial strains cultured from healthy donors.</title>
        <authorList>
            <person name="Lin H."/>
            <person name="Littmann E."/>
            <person name="Kohout C."/>
            <person name="Pamer E.G."/>
        </authorList>
    </citation>
    <scope>NUCLEOTIDE SEQUENCE [LARGE SCALE GENOMIC DNA]</scope>
    <source>
        <strain evidence="2 3">DFI.1.165</strain>
    </source>
</reference>
<feature type="transmembrane region" description="Helical" evidence="1">
    <location>
        <begin position="18"/>
        <end position="38"/>
    </location>
</feature>
<name>A0ABS8DCI4_9FIRM</name>